<accession>A0ACC1PYP4</accession>
<reference evidence="1" key="1">
    <citation type="submission" date="2022-08" db="EMBL/GenBank/DDBJ databases">
        <title>Genome Sequence of Pycnoporus sanguineus.</title>
        <authorList>
            <person name="Buettner E."/>
        </authorList>
    </citation>
    <scope>NUCLEOTIDE SEQUENCE</scope>
    <source>
        <strain evidence="1">CG-C14</strain>
    </source>
</reference>
<organism evidence="1 2">
    <name type="scientific">Trametes sanguinea</name>
    <dbReference type="NCBI Taxonomy" id="158606"/>
    <lineage>
        <taxon>Eukaryota</taxon>
        <taxon>Fungi</taxon>
        <taxon>Dikarya</taxon>
        <taxon>Basidiomycota</taxon>
        <taxon>Agaricomycotina</taxon>
        <taxon>Agaricomycetes</taxon>
        <taxon>Polyporales</taxon>
        <taxon>Polyporaceae</taxon>
        <taxon>Trametes</taxon>
    </lineage>
</organism>
<sequence length="101" mass="10892">MLRRAGAHGAGERADRAPDVPPDRGAGMPPPGVLPARAAAAAERAGRRADRARLEPGLVHILAGMLEEDRPRQLQREVWQILPTMMGVTVERWGEKAKGDA</sequence>
<gene>
    <name evidence="1" type="ORF">NUW54_g4614</name>
</gene>
<protein>
    <submittedName>
        <fullName evidence="1">Uncharacterized protein</fullName>
    </submittedName>
</protein>
<proteinExistence type="predicted"/>
<dbReference type="Proteomes" id="UP001144978">
    <property type="component" value="Unassembled WGS sequence"/>
</dbReference>
<comment type="caution">
    <text evidence="1">The sequence shown here is derived from an EMBL/GenBank/DDBJ whole genome shotgun (WGS) entry which is preliminary data.</text>
</comment>
<keyword evidence="2" id="KW-1185">Reference proteome</keyword>
<name>A0ACC1PYP4_9APHY</name>
<evidence type="ECO:0000313" key="1">
    <source>
        <dbReference type="EMBL" id="KAJ3004850.1"/>
    </source>
</evidence>
<dbReference type="EMBL" id="JANSHE010001068">
    <property type="protein sequence ID" value="KAJ3004850.1"/>
    <property type="molecule type" value="Genomic_DNA"/>
</dbReference>
<evidence type="ECO:0000313" key="2">
    <source>
        <dbReference type="Proteomes" id="UP001144978"/>
    </source>
</evidence>